<reference evidence="2 3" key="1">
    <citation type="submission" date="2014-03" db="EMBL/GenBank/DDBJ databases">
        <title>Draft genome of the hookworm Oesophagostomum dentatum.</title>
        <authorList>
            <person name="Mitreva M."/>
        </authorList>
    </citation>
    <scope>NUCLEOTIDE SEQUENCE [LARGE SCALE GENOMIC DNA]</scope>
    <source>
        <strain evidence="2 3">OD-Hann</strain>
    </source>
</reference>
<evidence type="ECO:0000256" key="1">
    <source>
        <dbReference type="SAM" id="SignalP"/>
    </source>
</evidence>
<dbReference type="EMBL" id="KN553061">
    <property type="protein sequence ID" value="KHJ90394.1"/>
    <property type="molecule type" value="Genomic_DNA"/>
</dbReference>
<proteinExistence type="predicted"/>
<dbReference type="Proteomes" id="UP000053660">
    <property type="component" value="Unassembled WGS sequence"/>
</dbReference>
<name>A0A0B1SZH1_OESDE</name>
<gene>
    <name evidence="2" type="ORF">OESDEN_09764</name>
</gene>
<evidence type="ECO:0000313" key="2">
    <source>
        <dbReference type="EMBL" id="KHJ90394.1"/>
    </source>
</evidence>
<keyword evidence="1" id="KW-0732">Signal</keyword>
<sequence>MLVQIRSVLLLICLFMLTLPLEACFGGAGGGGLNLGMFTPNLAALVPPSPPAVAPVEAAAPVAAAGCGCGK</sequence>
<accession>A0A0B1SZH1</accession>
<evidence type="ECO:0000313" key="3">
    <source>
        <dbReference type="Proteomes" id="UP000053660"/>
    </source>
</evidence>
<keyword evidence="3" id="KW-1185">Reference proteome</keyword>
<evidence type="ECO:0008006" key="4">
    <source>
        <dbReference type="Google" id="ProtNLM"/>
    </source>
</evidence>
<feature type="signal peptide" evidence="1">
    <location>
        <begin position="1"/>
        <end position="23"/>
    </location>
</feature>
<feature type="chain" id="PRO_5002082821" description="Preprotein translocase subunit SecG domain protein" evidence="1">
    <location>
        <begin position="24"/>
        <end position="71"/>
    </location>
</feature>
<protein>
    <recommendedName>
        <fullName evidence="4">Preprotein translocase subunit SecG domain protein</fullName>
    </recommendedName>
</protein>
<organism evidence="2 3">
    <name type="scientific">Oesophagostomum dentatum</name>
    <name type="common">Nodular worm</name>
    <dbReference type="NCBI Taxonomy" id="61180"/>
    <lineage>
        <taxon>Eukaryota</taxon>
        <taxon>Metazoa</taxon>
        <taxon>Ecdysozoa</taxon>
        <taxon>Nematoda</taxon>
        <taxon>Chromadorea</taxon>
        <taxon>Rhabditida</taxon>
        <taxon>Rhabditina</taxon>
        <taxon>Rhabditomorpha</taxon>
        <taxon>Strongyloidea</taxon>
        <taxon>Strongylidae</taxon>
        <taxon>Oesophagostomum</taxon>
    </lineage>
</organism>
<dbReference type="AlphaFoldDB" id="A0A0B1SZH1"/>